<dbReference type="InterPro" id="IPR052016">
    <property type="entry name" value="Bact_Sigma-Reg"/>
</dbReference>
<evidence type="ECO:0000256" key="1">
    <source>
        <dbReference type="ARBA" id="ARBA00022801"/>
    </source>
</evidence>
<dbReference type="Gene3D" id="3.60.40.10">
    <property type="entry name" value="PPM-type phosphatase domain"/>
    <property type="match status" value="1"/>
</dbReference>
<keyword evidence="3" id="KW-1133">Transmembrane helix</keyword>
<dbReference type="PANTHER" id="PTHR43156">
    <property type="entry name" value="STAGE II SPORULATION PROTEIN E-RELATED"/>
    <property type="match status" value="1"/>
</dbReference>
<dbReference type="InterPro" id="IPR001932">
    <property type="entry name" value="PPM-type_phosphatase-like_dom"/>
</dbReference>
<feature type="coiled-coil region" evidence="2">
    <location>
        <begin position="366"/>
        <end position="396"/>
    </location>
</feature>
<organism evidence="5 6">
    <name type="scientific">Phaeospirillum tilakii</name>
    <dbReference type="NCBI Taxonomy" id="741673"/>
    <lineage>
        <taxon>Bacteria</taxon>
        <taxon>Pseudomonadati</taxon>
        <taxon>Pseudomonadota</taxon>
        <taxon>Alphaproteobacteria</taxon>
        <taxon>Rhodospirillales</taxon>
        <taxon>Rhodospirillaceae</taxon>
        <taxon>Phaeospirillum</taxon>
    </lineage>
</organism>
<keyword evidence="6" id="KW-1185">Reference proteome</keyword>
<dbReference type="PROSITE" id="PS50885">
    <property type="entry name" value="HAMP"/>
    <property type="match status" value="1"/>
</dbReference>
<keyword evidence="1" id="KW-0378">Hydrolase</keyword>
<dbReference type="InterPro" id="IPR003660">
    <property type="entry name" value="HAMP_dom"/>
</dbReference>
<evidence type="ECO:0000313" key="6">
    <source>
        <dbReference type="Proteomes" id="UP001597296"/>
    </source>
</evidence>
<dbReference type="Pfam" id="PF00672">
    <property type="entry name" value="HAMP"/>
    <property type="match status" value="1"/>
</dbReference>
<dbReference type="RefSeq" id="WP_377314504.1">
    <property type="nucleotide sequence ID" value="NZ_JBHUIY010000004.1"/>
</dbReference>
<reference evidence="6" key="1">
    <citation type="journal article" date="2019" name="Int. J. Syst. Evol. Microbiol.">
        <title>The Global Catalogue of Microorganisms (GCM) 10K type strain sequencing project: providing services to taxonomists for standard genome sequencing and annotation.</title>
        <authorList>
            <consortium name="The Broad Institute Genomics Platform"/>
            <consortium name="The Broad Institute Genome Sequencing Center for Infectious Disease"/>
            <person name="Wu L."/>
            <person name="Ma J."/>
        </authorList>
    </citation>
    <scope>NUCLEOTIDE SEQUENCE [LARGE SCALE GENOMIC DNA]</scope>
    <source>
        <strain evidence="6">KCTC 15012</strain>
    </source>
</reference>
<evidence type="ECO:0000256" key="3">
    <source>
        <dbReference type="SAM" id="Phobius"/>
    </source>
</evidence>
<dbReference type="CDD" id="cd06225">
    <property type="entry name" value="HAMP"/>
    <property type="match status" value="1"/>
</dbReference>
<accession>A0ABW5C649</accession>
<feature type="transmembrane region" description="Helical" evidence="3">
    <location>
        <begin position="293"/>
        <end position="314"/>
    </location>
</feature>
<proteinExistence type="predicted"/>
<dbReference type="EMBL" id="JBHUIY010000004">
    <property type="protein sequence ID" value="MFD2232839.1"/>
    <property type="molecule type" value="Genomic_DNA"/>
</dbReference>
<protein>
    <submittedName>
        <fullName evidence="5">SpoIIE family protein phosphatase</fullName>
    </submittedName>
</protein>
<dbReference type="SMART" id="SM00331">
    <property type="entry name" value="PP2C_SIG"/>
    <property type="match status" value="1"/>
</dbReference>
<feature type="transmembrane region" description="Helical" evidence="3">
    <location>
        <begin position="15"/>
        <end position="34"/>
    </location>
</feature>
<comment type="caution">
    <text evidence="5">The sequence shown here is derived from an EMBL/GenBank/DDBJ whole genome shotgun (WGS) entry which is preliminary data.</text>
</comment>
<keyword evidence="3" id="KW-0812">Transmembrane</keyword>
<sequence length="648" mass="69828">MGVALLSRLRVSYKLLTIYALDMVAVVFLGASLVEEKYLAINFARRELIGLDYIGVARDGLFALLDRRFSLGGEGDLAGALDRLRAAEARLGDGLDSAALAEAAIAATAAAGQGGPVEPALDRLRALIARLGDSSNLILDPDLDSFYTMSLAVVRLPALADLLTRLDLQLAAAGTGPLDPDRRTDLGLLEGQLAALTQGIEADLAAGWRGDADGGLRAALAPPFAELAGRLDRVARGLRAGLAAGRFEPAAAGGLHDGFVPALQATHAAWRVAATELDRLVARRIDGFFARMYRSLLLAGLLLGVILALVLRVARRISGPLARLADAADRVHATGDYSVRVKWDSADEIGRLARSFNRMVEGLEAGDKAERLVRELEAAQARLIENNAELERASRLVLDSLGYARKIQDGLLPDASCLGDLLAELHISWQPLQQVGGDYYWLHRFGNRALILLADCTGHGVPGAFMTVVVASALDRILLEEEVPLAPAAILERLDRVVRERLRQDRPDSASDDGLDAAICLWDRGARTVTFAGANMALSILADGELTTLRGDRRSLGYRTGRIEGTFTETVIPVAPGDCFYLYTDGMTDHVGGEPPRLFGRRRLGEVILATQGLPLHQQVTRMEQAQAEYRGPQQRRDDMAIVAFRPL</sequence>
<evidence type="ECO:0000259" key="4">
    <source>
        <dbReference type="PROSITE" id="PS50885"/>
    </source>
</evidence>
<dbReference type="SMART" id="SM00304">
    <property type="entry name" value="HAMP"/>
    <property type="match status" value="1"/>
</dbReference>
<keyword evidence="3" id="KW-0472">Membrane</keyword>
<dbReference type="Gene3D" id="6.10.340.10">
    <property type="match status" value="1"/>
</dbReference>
<gene>
    <name evidence="5" type="ORF">ACFSNB_03380</name>
</gene>
<feature type="domain" description="HAMP" evidence="4">
    <location>
        <begin position="315"/>
        <end position="368"/>
    </location>
</feature>
<evidence type="ECO:0000313" key="5">
    <source>
        <dbReference type="EMBL" id="MFD2232839.1"/>
    </source>
</evidence>
<evidence type="ECO:0000256" key="2">
    <source>
        <dbReference type="SAM" id="Coils"/>
    </source>
</evidence>
<keyword evidence="2" id="KW-0175">Coiled coil</keyword>
<dbReference type="InterPro" id="IPR036457">
    <property type="entry name" value="PPM-type-like_dom_sf"/>
</dbReference>
<dbReference type="PANTHER" id="PTHR43156:SF9">
    <property type="entry name" value="HAMP DOMAIN-CONTAINING PROTEIN"/>
    <property type="match status" value="1"/>
</dbReference>
<dbReference type="SUPFAM" id="SSF158472">
    <property type="entry name" value="HAMP domain-like"/>
    <property type="match status" value="1"/>
</dbReference>
<dbReference type="Pfam" id="PF07228">
    <property type="entry name" value="SpoIIE"/>
    <property type="match status" value="1"/>
</dbReference>
<dbReference type="Proteomes" id="UP001597296">
    <property type="component" value="Unassembled WGS sequence"/>
</dbReference>
<name>A0ABW5C649_9PROT</name>